<protein>
    <submittedName>
        <fullName evidence="2">Uncharacterized protein</fullName>
    </submittedName>
</protein>
<comment type="caution">
    <text evidence="2">The sequence shown here is derived from an EMBL/GenBank/DDBJ whole genome shotgun (WGS) entry which is preliminary data.</text>
</comment>
<accession>A0A371EHG0</accession>
<dbReference type="AlphaFoldDB" id="A0A371EHG0"/>
<dbReference type="GO" id="GO:0003676">
    <property type="term" value="F:nucleic acid binding"/>
    <property type="evidence" value="ECO:0007669"/>
    <property type="project" value="InterPro"/>
</dbReference>
<keyword evidence="3" id="KW-1185">Reference proteome</keyword>
<evidence type="ECO:0000256" key="1">
    <source>
        <dbReference type="SAM" id="MobiDB-lite"/>
    </source>
</evidence>
<evidence type="ECO:0000313" key="2">
    <source>
        <dbReference type="EMBL" id="RDX65339.1"/>
    </source>
</evidence>
<evidence type="ECO:0000313" key="3">
    <source>
        <dbReference type="Proteomes" id="UP000257109"/>
    </source>
</evidence>
<dbReference type="Gene3D" id="3.30.420.10">
    <property type="entry name" value="Ribonuclease H-like superfamily/Ribonuclease H"/>
    <property type="match status" value="1"/>
</dbReference>
<name>A0A371EHG0_MUCPR</name>
<feature type="compositionally biased region" description="Basic and acidic residues" evidence="1">
    <location>
        <begin position="84"/>
        <end position="100"/>
    </location>
</feature>
<dbReference type="InterPro" id="IPR036397">
    <property type="entry name" value="RNaseH_sf"/>
</dbReference>
<dbReference type="Proteomes" id="UP000257109">
    <property type="component" value="Unassembled WGS sequence"/>
</dbReference>
<proteinExistence type="predicted"/>
<dbReference type="OrthoDB" id="1934793at2759"/>
<sequence>MTTKGSTTNEDNRSKAGMILEGSNGVLIEQSLHFEFKANNNQAEYETLLAGIISKGVKGKNLDSQKRLKIGDGPGEQRILGKRSPTDKKLAEGDKNGDRIRKIHTPSCAMRA</sequence>
<reference evidence="2" key="1">
    <citation type="submission" date="2018-05" db="EMBL/GenBank/DDBJ databases">
        <title>Draft genome of Mucuna pruriens seed.</title>
        <authorList>
            <person name="Nnadi N.E."/>
            <person name="Vos R."/>
            <person name="Hasami M.H."/>
            <person name="Devisetty U.K."/>
            <person name="Aguiy J.C."/>
        </authorList>
    </citation>
    <scope>NUCLEOTIDE SEQUENCE [LARGE SCALE GENOMIC DNA]</scope>
    <source>
        <strain evidence="2">JCA_2017</strain>
    </source>
</reference>
<feature type="non-terminal residue" evidence="2">
    <location>
        <position position="1"/>
    </location>
</feature>
<gene>
    <name evidence="2" type="ORF">CR513_56006</name>
</gene>
<feature type="region of interest" description="Disordered" evidence="1">
    <location>
        <begin position="65"/>
        <end position="112"/>
    </location>
</feature>
<organism evidence="2 3">
    <name type="scientific">Mucuna pruriens</name>
    <name type="common">Velvet bean</name>
    <name type="synonym">Dolichos pruriens</name>
    <dbReference type="NCBI Taxonomy" id="157652"/>
    <lineage>
        <taxon>Eukaryota</taxon>
        <taxon>Viridiplantae</taxon>
        <taxon>Streptophyta</taxon>
        <taxon>Embryophyta</taxon>
        <taxon>Tracheophyta</taxon>
        <taxon>Spermatophyta</taxon>
        <taxon>Magnoliopsida</taxon>
        <taxon>eudicotyledons</taxon>
        <taxon>Gunneridae</taxon>
        <taxon>Pentapetalae</taxon>
        <taxon>rosids</taxon>
        <taxon>fabids</taxon>
        <taxon>Fabales</taxon>
        <taxon>Fabaceae</taxon>
        <taxon>Papilionoideae</taxon>
        <taxon>50 kb inversion clade</taxon>
        <taxon>NPAAA clade</taxon>
        <taxon>indigoferoid/millettioid clade</taxon>
        <taxon>Phaseoleae</taxon>
        <taxon>Mucuna</taxon>
    </lineage>
</organism>
<dbReference type="EMBL" id="QJKJ01013956">
    <property type="protein sequence ID" value="RDX65339.1"/>
    <property type="molecule type" value="Genomic_DNA"/>
</dbReference>